<dbReference type="RefSeq" id="WP_075885592.1">
    <property type="nucleotide sequence ID" value="NZ_MPJZ01000063.1"/>
</dbReference>
<name>A0A1Q9YJE8_9FIRM</name>
<organism evidence="1 2">
    <name type="scientific">Faecalibaculum rodentium</name>
    <dbReference type="NCBI Taxonomy" id="1702221"/>
    <lineage>
        <taxon>Bacteria</taxon>
        <taxon>Bacillati</taxon>
        <taxon>Bacillota</taxon>
        <taxon>Erysipelotrichia</taxon>
        <taxon>Erysipelotrichales</taxon>
        <taxon>Erysipelotrichaceae</taxon>
        <taxon>Faecalibaculum</taxon>
    </lineage>
</organism>
<dbReference type="Proteomes" id="UP000186758">
    <property type="component" value="Unassembled WGS sequence"/>
</dbReference>
<dbReference type="EMBL" id="MPJZ01000063">
    <property type="protein sequence ID" value="OLU44565.1"/>
    <property type="molecule type" value="Genomic_DNA"/>
</dbReference>
<proteinExistence type="predicted"/>
<comment type="caution">
    <text evidence="1">The sequence shown here is derived from an EMBL/GenBank/DDBJ whole genome shotgun (WGS) entry which is preliminary data.</text>
</comment>
<accession>A0A1Q9YJE8</accession>
<dbReference type="AlphaFoldDB" id="A0A1Q9YJE8"/>
<evidence type="ECO:0000313" key="2">
    <source>
        <dbReference type="Proteomes" id="UP000186758"/>
    </source>
</evidence>
<evidence type="ECO:0000313" key="1">
    <source>
        <dbReference type="EMBL" id="OLU44565.1"/>
    </source>
</evidence>
<gene>
    <name evidence="1" type="ORF">BO223_07750</name>
</gene>
<protein>
    <submittedName>
        <fullName evidence="1">Uncharacterized protein</fullName>
    </submittedName>
</protein>
<reference evidence="1 2" key="1">
    <citation type="submission" date="2016-11" db="EMBL/GenBank/DDBJ databases">
        <title>Description of two novel members of the family Erysipelotrichaceae: Ileibacterium lipovorans gen. nov., sp. nov. and Dubosiella newyorkensis, gen. nov., sp. nov.</title>
        <authorList>
            <person name="Cox L.M."/>
            <person name="Sohn J."/>
            <person name="Tyrrell K.L."/>
            <person name="Citron D.M."/>
            <person name="Lawson P.A."/>
            <person name="Patel N.B."/>
            <person name="Iizumi T."/>
            <person name="Perez-Perez G.I."/>
            <person name="Goldstein E.J."/>
            <person name="Blaser M.J."/>
        </authorList>
    </citation>
    <scope>NUCLEOTIDE SEQUENCE [LARGE SCALE GENOMIC DNA]</scope>
    <source>
        <strain evidence="1 2">NYU-BL-K8</strain>
    </source>
</reference>
<sequence>MRVELQTVKQYLNGCEEQYTIIGGTACELLLQSHDFGFRVTKDLDMVLLIEYLSPDFGHKFWKLIRDGGYSHKSKSTGKNTFYRFTNPASPEFPQMIELFSRQQDEIILPEEAVITPVRQEEAIYSLSAILLDNEYYNLLLSADTIIEGIPILSERELIPFKAKAWLDLTHQKENGEKIDSRNINKHKNDVFRLLSIVNPSHPFPLPEPIQHDMKQFLLCMEKEQIDMKALGLPLKANEAIEILKNLYLIDQ</sequence>